<feature type="compositionally biased region" description="Polar residues" evidence="1">
    <location>
        <begin position="294"/>
        <end position="307"/>
    </location>
</feature>
<dbReference type="SUPFAM" id="SSF52540">
    <property type="entry name" value="P-loop containing nucleoside triphosphate hydrolases"/>
    <property type="match status" value="1"/>
</dbReference>
<dbReference type="Pfam" id="PF01926">
    <property type="entry name" value="MMR_HSR1"/>
    <property type="match status" value="1"/>
</dbReference>
<organism evidence="3 4">
    <name type="scientific">Boletus reticuloceps</name>
    <dbReference type="NCBI Taxonomy" id="495285"/>
    <lineage>
        <taxon>Eukaryota</taxon>
        <taxon>Fungi</taxon>
        <taxon>Dikarya</taxon>
        <taxon>Basidiomycota</taxon>
        <taxon>Agaricomycotina</taxon>
        <taxon>Agaricomycetes</taxon>
        <taxon>Agaricomycetidae</taxon>
        <taxon>Boletales</taxon>
        <taxon>Boletineae</taxon>
        <taxon>Boletaceae</taxon>
        <taxon>Boletoideae</taxon>
        <taxon>Boletus</taxon>
    </lineage>
</organism>
<feature type="region of interest" description="Disordered" evidence="1">
    <location>
        <begin position="29"/>
        <end position="318"/>
    </location>
</feature>
<protein>
    <recommendedName>
        <fullName evidence="2">G domain-containing protein</fullName>
    </recommendedName>
</protein>
<evidence type="ECO:0000313" key="4">
    <source>
        <dbReference type="Proteomes" id="UP000683000"/>
    </source>
</evidence>
<dbReference type="Gene3D" id="3.40.50.300">
    <property type="entry name" value="P-loop containing nucleotide triphosphate hydrolases"/>
    <property type="match status" value="1"/>
</dbReference>
<dbReference type="OrthoDB" id="8954335at2759"/>
<gene>
    <name evidence="3" type="ORF">JVT61DRAFT_734</name>
</gene>
<name>A0A8I2Z387_9AGAM</name>
<dbReference type="GO" id="GO:0005525">
    <property type="term" value="F:GTP binding"/>
    <property type="evidence" value="ECO:0007669"/>
    <property type="project" value="InterPro"/>
</dbReference>
<sequence length="558" mass="61555">MWKVSNVAAHYALIKWQFNPFYQLLSGRKSKGNEREKPGKAHPANNRGPSQDPEETFAFQGPSQVSQKLPAITHPPTQTNGGQQFKRDTKHTETSQGLPRASVKHHISVDSLHTRTEQQSQKVPHRPTIQESPQVSEELFAITHPPTQTDGGQQFQADTKHTETGQGLPQASGKIVTVDPLHTRSERAPRCSTIEGSPQTDTNHTATVQGVPQASGKPSVKVNTPLHPPTEQKSQIDGARPQAIQGSPQADTEHTEAAQGLLQASDKPSVTVDSSLHTGTGGKSHTDKEHPQASRGSPQSQTNTEYIETTPGPHVSEEPFAMVDTKNLETSCHEPTWGPQICEEPVMVNTEDLGPDDIVIAIMGPTGTGKSTLVRLASGYDIRIGHELKSCTKDILAIRFRDRESGRHIVLVDTPGFDDTYNSDLEILNLISDWLNSSYKKDKLLSGILYLHRISDNRMAGTPLKNLRVFQKLCGNDALDKVYLTTTMWDEVVLSEGERRLEELEAEYWKALIQQGAQVVCCRNDNDSAKEIIQRIVTQEQDATRKAVLLQQEMADST</sequence>
<keyword evidence="4" id="KW-1185">Reference proteome</keyword>
<dbReference type="CDD" id="cd00882">
    <property type="entry name" value="Ras_like_GTPase"/>
    <property type="match status" value="1"/>
</dbReference>
<dbReference type="AlphaFoldDB" id="A0A8I2Z387"/>
<dbReference type="InterPro" id="IPR027417">
    <property type="entry name" value="P-loop_NTPase"/>
</dbReference>
<evidence type="ECO:0000313" key="3">
    <source>
        <dbReference type="EMBL" id="KAG6382093.1"/>
    </source>
</evidence>
<dbReference type="Proteomes" id="UP000683000">
    <property type="component" value="Unassembled WGS sequence"/>
</dbReference>
<feature type="compositionally biased region" description="Polar residues" evidence="1">
    <location>
        <begin position="145"/>
        <end position="157"/>
    </location>
</feature>
<proteinExistence type="predicted"/>
<comment type="caution">
    <text evidence="3">The sequence shown here is derived from an EMBL/GenBank/DDBJ whole genome shotgun (WGS) entry which is preliminary data.</text>
</comment>
<evidence type="ECO:0000259" key="2">
    <source>
        <dbReference type="Pfam" id="PF01926"/>
    </source>
</evidence>
<dbReference type="InterPro" id="IPR006073">
    <property type="entry name" value="GTP-bd"/>
</dbReference>
<accession>A0A8I2Z387</accession>
<reference evidence="3" key="1">
    <citation type="submission" date="2021-03" db="EMBL/GenBank/DDBJ databases">
        <title>Evolutionary innovations through gain and loss of genes in the ectomycorrhizal Boletales.</title>
        <authorList>
            <person name="Wu G."/>
            <person name="Miyauchi S."/>
            <person name="Morin E."/>
            <person name="Yang Z.-L."/>
            <person name="Xu J."/>
            <person name="Martin F.M."/>
        </authorList>
    </citation>
    <scope>NUCLEOTIDE SEQUENCE</scope>
    <source>
        <strain evidence="3">BR01</strain>
    </source>
</reference>
<feature type="domain" description="G" evidence="2">
    <location>
        <begin position="360"/>
        <end position="421"/>
    </location>
</feature>
<feature type="compositionally biased region" description="Polar residues" evidence="1">
    <location>
        <begin position="266"/>
        <end position="278"/>
    </location>
</feature>
<dbReference type="EMBL" id="JAGFBS010000001">
    <property type="protein sequence ID" value="KAG6382093.1"/>
    <property type="molecule type" value="Genomic_DNA"/>
</dbReference>
<evidence type="ECO:0000256" key="1">
    <source>
        <dbReference type="SAM" id="MobiDB-lite"/>
    </source>
</evidence>
<feature type="compositionally biased region" description="Polar residues" evidence="1">
    <location>
        <begin position="194"/>
        <end position="212"/>
    </location>
</feature>